<sequence>MKLTKILCFLVAAVAAVTVFAKQPKNKTKYGVYVAGVSASFTDSLVYMTDIQYVDSASLDKNGFLVGRALYSLQLKDYLEMQKGERNRTCFVFFSSKKKSLQKELSKLKQKYEKGKTLVVLNVGPDFKFEKADTY</sequence>
<comment type="caution">
    <text evidence="2">The sequence shown here is derived from an EMBL/GenBank/DDBJ whole genome shotgun (WGS) entry which is preliminary data.</text>
</comment>
<feature type="signal peptide" evidence="1">
    <location>
        <begin position="1"/>
        <end position="21"/>
    </location>
</feature>
<accession>A0A413SWM7</accession>
<feature type="chain" id="PRO_5035180987" evidence="1">
    <location>
        <begin position="22"/>
        <end position="135"/>
    </location>
</feature>
<dbReference type="GeneID" id="78405089"/>
<name>A0A413SWM7_9BACT</name>
<dbReference type="EMBL" id="QSFT01000033">
    <property type="protein sequence ID" value="RHA73614.1"/>
    <property type="molecule type" value="Genomic_DNA"/>
</dbReference>
<gene>
    <name evidence="2" type="ORF">DW921_12490</name>
</gene>
<dbReference type="Proteomes" id="UP000283855">
    <property type="component" value="Unassembled WGS sequence"/>
</dbReference>
<protein>
    <submittedName>
        <fullName evidence="2">Uncharacterized protein</fullName>
    </submittedName>
</protein>
<keyword evidence="1" id="KW-0732">Signal</keyword>
<evidence type="ECO:0000313" key="2">
    <source>
        <dbReference type="EMBL" id="RHA73614.1"/>
    </source>
</evidence>
<evidence type="ECO:0000256" key="1">
    <source>
        <dbReference type="SAM" id="SignalP"/>
    </source>
</evidence>
<reference evidence="2 3" key="1">
    <citation type="submission" date="2018-08" db="EMBL/GenBank/DDBJ databases">
        <title>A genome reference for cultivated species of the human gut microbiota.</title>
        <authorList>
            <person name="Zou Y."/>
            <person name="Xue W."/>
            <person name="Luo G."/>
        </authorList>
    </citation>
    <scope>NUCLEOTIDE SEQUENCE [LARGE SCALE GENOMIC DNA]</scope>
    <source>
        <strain evidence="2 3">AM42-38</strain>
    </source>
</reference>
<evidence type="ECO:0000313" key="3">
    <source>
        <dbReference type="Proteomes" id="UP000283855"/>
    </source>
</evidence>
<dbReference type="AlphaFoldDB" id="A0A413SWM7"/>
<dbReference type="RefSeq" id="WP_008141041.1">
    <property type="nucleotide sequence ID" value="NZ_CABJGD010000033.1"/>
</dbReference>
<organism evidence="2 3">
    <name type="scientific">Phocaeicola coprophilus</name>
    <dbReference type="NCBI Taxonomy" id="387090"/>
    <lineage>
        <taxon>Bacteria</taxon>
        <taxon>Pseudomonadati</taxon>
        <taxon>Bacteroidota</taxon>
        <taxon>Bacteroidia</taxon>
        <taxon>Bacteroidales</taxon>
        <taxon>Bacteroidaceae</taxon>
        <taxon>Phocaeicola</taxon>
    </lineage>
</organism>
<proteinExistence type="predicted"/>